<keyword evidence="4" id="KW-1185">Reference proteome</keyword>
<sequence length="146" mass="14514">MTMRTETPGVAPVSARGVLFLVAFVAFLALSILGPHIHGSDSAPAVPTGGWSAATAPESQVDGDRQVAVAAEGSPAAVPADDGGQALGFGAVCVLVLIASIALLAVRGALSWASQRRGAPLSLAPPGDIPRGSSVPRGLLLSISRT</sequence>
<reference evidence="3 4" key="1">
    <citation type="submission" date="2020-07" db="EMBL/GenBank/DDBJ databases">
        <title>Sequencing the genomes of 1000 actinobacteria strains.</title>
        <authorList>
            <person name="Klenk H.-P."/>
        </authorList>
    </citation>
    <scope>NUCLEOTIDE SEQUENCE [LARGE SCALE GENOMIC DNA]</scope>
    <source>
        <strain evidence="3 4">DSM 17380</strain>
    </source>
</reference>
<dbReference type="AlphaFoldDB" id="A0A852QUG2"/>
<dbReference type="Proteomes" id="UP000586095">
    <property type="component" value="Unassembled WGS sequence"/>
</dbReference>
<keyword evidence="2" id="KW-1133">Transmembrane helix</keyword>
<feature type="transmembrane region" description="Helical" evidence="2">
    <location>
        <begin position="86"/>
        <end position="106"/>
    </location>
</feature>
<keyword evidence="2" id="KW-0812">Transmembrane</keyword>
<protein>
    <submittedName>
        <fullName evidence="3">Uncharacterized protein</fullName>
    </submittedName>
</protein>
<evidence type="ECO:0000313" key="4">
    <source>
        <dbReference type="Proteomes" id="UP000586095"/>
    </source>
</evidence>
<organism evidence="3 4">
    <name type="scientific">Leucobacter aridicollis</name>
    <dbReference type="NCBI Taxonomy" id="283878"/>
    <lineage>
        <taxon>Bacteria</taxon>
        <taxon>Bacillati</taxon>
        <taxon>Actinomycetota</taxon>
        <taxon>Actinomycetes</taxon>
        <taxon>Micrococcales</taxon>
        <taxon>Microbacteriaceae</taxon>
        <taxon>Leucobacter</taxon>
    </lineage>
</organism>
<name>A0A852QUG2_9MICO</name>
<evidence type="ECO:0000256" key="2">
    <source>
        <dbReference type="SAM" id="Phobius"/>
    </source>
</evidence>
<feature type="region of interest" description="Disordered" evidence="1">
    <location>
        <begin position="44"/>
        <end position="75"/>
    </location>
</feature>
<keyword evidence="2" id="KW-0472">Membrane</keyword>
<comment type="caution">
    <text evidence="3">The sequence shown here is derived from an EMBL/GenBank/DDBJ whole genome shotgun (WGS) entry which is preliminary data.</text>
</comment>
<gene>
    <name evidence="3" type="ORF">BJ960_000716</name>
</gene>
<dbReference type="EMBL" id="JACCBD010000001">
    <property type="protein sequence ID" value="NYD25913.1"/>
    <property type="molecule type" value="Genomic_DNA"/>
</dbReference>
<dbReference type="RefSeq" id="WP_185986298.1">
    <property type="nucleotide sequence ID" value="NZ_BAAALZ010000002.1"/>
</dbReference>
<evidence type="ECO:0000256" key="1">
    <source>
        <dbReference type="SAM" id="MobiDB-lite"/>
    </source>
</evidence>
<proteinExistence type="predicted"/>
<evidence type="ECO:0000313" key="3">
    <source>
        <dbReference type="EMBL" id="NYD25913.1"/>
    </source>
</evidence>
<accession>A0A852QUG2</accession>